<evidence type="ECO:0000256" key="1">
    <source>
        <dbReference type="ARBA" id="ARBA00022723"/>
    </source>
</evidence>
<feature type="compositionally biased region" description="Polar residues" evidence="5">
    <location>
        <begin position="360"/>
        <end position="370"/>
    </location>
</feature>
<feature type="compositionally biased region" description="Basic residues" evidence="5">
    <location>
        <begin position="326"/>
        <end position="345"/>
    </location>
</feature>
<feature type="compositionally biased region" description="Low complexity" evidence="5">
    <location>
        <begin position="491"/>
        <end position="505"/>
    </location>
</feature>
<feature type="compositionally biased region" description="Basic residues" evidence="5">
    <location>
        <begin position="153"/>
        <end position="163"/>
    </location>
</feature>
<gene>
    <name evidence="7" type="ORF">LTR36_003591</name>
</gene>
<dbReference type="PROSITE" id="PS01359">
    <property type="entry name" value="ZF_PHD_1"/>
    <property type="match status" value="1"/>
</dbReference>
<evidence type="ECO:0000256" key="3">
    <source>
        <dbReference type="ARBA" id="ARBA00022833"/>
    </source>
</evidence>
<sequence>MPSRSSEIRDRSLRDRRSTSQDPNVGQPSQIKSTVKEETRKKTFMDQWVEPAIATQPSYLDHNGAPYGVLEHMQPLGEAPNVKVKARVKSEGPRKSVLGRSAVIVGLDGTQETPEGTPAPPAASQAPANGSIQPPIVIDDEKDDDYAPAAKKKEAKPRSRVGKRHSEPASASTKPAKASHKMATPADSAAPQHGKVYNREKLQRVVEAAKQRAMDVGKPDLAAAVNEIWKESLFSRTLTDLLEAILTQTATPSQTAEFQGYVKRAKQRLKDAKEKPRNQPAGGTNATQALPLRSPSKSATTASASTDIRPSAIPSTERTELPRPKLSIKVKSPHRDSKGRRRLGHGGKMTVSPPKKRSGSVGSDSSLTDLTENEDDAMDVDDQQEQAVRAAGPSSKLNGTQPKDHAAERGSLAAPDRKLKRSSADADFEDDERERVIAVKKQKLSKSINREYAPKESDMRKSVREAPPQPRAARPKNGSLIPPPLSLVQNGSRSTSARGSRAVSTDLDSPLSELSPASSRMNTPHIYRGPPKPPPGKRAKTKNSPEKKQLAGYGGLSGAGGAGRESPIGDDDNEELSENNDFCSACGGSGFLLCCDGCDRSFHFSCLDPPLNDDASELNEPWFCYICVAKRPISAEHPEKLQRGVFAPLFSTLKKRNPSTYLLPDWLRDYDQHVYTGKNGDFTESVHPKTRNRAAYDEVPDYFRLQDPKGNAILCYYCHKSSMGQRTIIRCDFCPEHWHLDCLDPPLANPPARSLEGKKIYDWMCPLHVDHELQNIDISMLPPRRTVHLRRPKNPKIVDTALNRGLRNNGIIDILDDASDDSDSEFYDEETAEEGIVYRMPASGIKLDFIDKVKNTRVQAIRSERAFKKARLIACPPSALQQANFARRSFAEQQLALNLAQFANANKDLDLGRDQVENLVGTLIAEAPSEVVNHFMAAENAAKAKSSASTAPPSPPPSDQPEQLSAEQRKELQMLQELIRRKLENSKA</sequence>
<protein>
    <recommendedName>
        <fullName evidence="6">PHD-type domain-containing protein</fullName>
    </recommendedName>
</protein>
<comment type="caution">
    <text evidence="7">The sequence shown here is derived from an EMBL/GenBank/DDBJ whole genome shotgun (WGS) entry which is preliminary data.</text>
</comment>
<feature type="compositionally biased region" description="Acidic residues" evidence="5">
    <location>
        <begin position="371"/>
        <end position="384"/>
    </location>
</feature>
<dbReference type="Proteomes" id="UP001324427">
    <property type="component" value="Unassembled WGS sequence"/>
</dbReference>
<evidence type="ECO:0000256" key="4">
    <source>
        <dbReference type="PROSITE-ProRule" id="PRU00146"/>
    </source>
</evidence>
<keyword evidence="1" id="KW-0479">Metal-binding</keyword>
<dbReference type="InterPro" id="IPR019786">
    <property type="entry name" value="Zinc_finger_PHD-type_CS"/>
</dbReference>
<keyword evidence="8" id="KW-1185">Reference proteome</keyword>
<feature type="compositionally biased region" description="Low complexity" evidence="5">
    <location>
        <begin position="941"/>
        <end position="951"/>
    </location>
</feature>
<name>A0AAV9JIJ0_9PEZI</name>
<dbReference type="CDD" id="cd15534">
    <property type="entry name" value="PHD2_PHF12_Rco1"/>
    <property type="match status" value="1"/>
</dbReference>
<feature type="compositionally biased region" description="Gly residues" evidence="5">
    <location>
        <begin position="552"/>
        <end position="563"/>
    </location>
</feature>
<feature type="domain" description="PHD-type" evidence="6">
    <location>
        <begin position="580"/>
        <end position="630"/>
    </location>
</feature>
<evidence type="ECO:0000313" key="7">
    <source>
        <dbReference type="EMBL" id="KAK4545040.1"/>
    </source>
</evidence>
<dbReference type="PANTHER" id="PTHR47636">
    <property type="entry name" value="TRANSCRIPTIONAL REGULATORY PROTEIN RCO1"/>
    <property type="match status" value="1"/>
</dbReference>
<dbReference type="InterPro" id="IPR013083">
    <property type="entry name" value="Znf_RING/FYVE/PHD"/>
</dbReference>
<dbReference type="Pfam" id="PF00628">
    <property type="entry name" value="PHD"/>
    <property type="match status" value="2"/>
</dbReference>
<dbReference type="InterPro" id="IPR001965">
    <property type="entry name" value="Znf_PHD"/>
</dbReference>
<dbReference type="AlphaFoldDB" id="A0AAV9JIJ0"/>
<dbReference type="SMART" id="SM00249">
    <property type="entry name" value="PHD"/>
    <property type="match status" value="2"/>
</dbReference>
<feature type="compositionally biased region" description="Basic and acidic residues" evidence="5">
    <location>
        <begin position="1"/>
        <end position="19"/>
    </location>
</feature>
<dbReference type="InterPro" id="IPR019787">
    <property type="entry name" value="Znf_PHD-finger"/>
</dbReference>
<dbReference type="CDD" id="cd15535">
    <property type="entry name" value="PHD1_Rco1"/>
    <property type="match status" value="1"/>
</dbReference>
<feature type="compositionally biased region" description="Basic and acidic residues" evidence="5">
    <location>
        <begin position="268"/>
        <end position="277"/>
    </location>
</feature>
<organism evidence="7 8">
    <name type="scientific">Oleoguttula mirabilis</name>
    <dbReference type="NCBI Taxonomy" id="1507867"/>
    <lineage>
        <taxon>Eukaryota</taxon>
        <taxon>Fungi</taxon>
        <taxon>Dikarya</taxon>
        <taxon>Ascomycota</taxon>
        <taxon>Pezizomycotina</taxon>
        <taxon>Dothideomycetes</taxon>
        <taxon>Dothideomycetidae</taxon>
        <taxon>Mycosphaerellales</taxon>
        <taxon>Teratosphaeriaceae</taxon>
        <taxon>Oleoguttula</taxon>
    </lineage>
</organism>
<dbReference type="GO" id="GO:0008270">
    <property type="term" value="F:zinc ion binding"/>
    <property type="evidence" value="ECO:0007669"/>
    <property type="project" value="UniProtKB-KW"/>
</dbReference>
<evidence type="ECO:0000259" key="6">
    <source>
        <dbReference type="PROSITE" id="PS50016"/>
    </source>
</evidence>
<evidence type="ECO:0000256" key="2">
    <source>
        <dbReference type="ARBA" id="ARBA00022771"/>
    </source>
</evidence>
<reference evidence="7 8" key="1">
    <citation type="submission" date="2021-11" db="EMBL/GenBank/DDBJ databases">
        <title>Black yeast isolated from Biological Soil Crust.</title>
        <authorList>
            <person name="Kurbessoian T."/>
        </authorList>
    </citation>
    <scope>NUCLEOTIDE SEQUENCE [LARGE SCALE GENOMIC DNA]</scope>
    <source>
        <strain evidence="7 8">CCFEE 5522</strain>
    </source>
</reference>
<accession>A0AAV9JIJ0</accession>
<feature type="compositionally biased region" description="Basic and acidic residues" evidence="5">
    <location>
        <begin position="448"/>
        <end position="464"/>
    </location>
</feature>
<keyword evidence="2 4" id="KW-0863">Zinc-finger</keyword>
<dbReference type="GO" id="GO:0032221">
    <property type="term" value="C:Rpd3S complex"/>
    <property type="evidence" value="ECO:0007669"/>
    <property type="project" value="TreeGrafter"/>
</dbReference>
<feature type="region of interest" description="Disordered" evidence="5">
    <location>
        <begin position="1"/>
        <end position="38"/>
    </location>
</feature>
<dbReference type="Gene3D" id="3.30.40.10">
    <property type="entry name" value="Zinc/RING finger domain, C3HC4 (zinc finger)"/>
    <property type="match status" value="2"/>
</dbReference>
<dbReference type="InterPro" id="IPR011011">
    <property type="entry name" value="Znf_FYVE_PHD"/>
</dbReference>
<feature type="compositionally biased region" description="Polar residues" evidence="5">
    <location>
        <begin position="23"/>
        <end position="33"/>
    </location>
</feature>
<evidence type="ECO:0000256" key="5">
    <source>
        <dbReference type="SAM" id="MobiDB-lite"/>
    </source>
</evidence>
<proteinExistence type="predicted"/>
<dbReference type="PROSITE" id="PS50016">
    <property type="entry name" value="ZF_PHD_2"/>
    <property type="match status" value="1"/>
</dbReference>
<feature type="region of interest" description="Disordered" evidence="5">
    <location>
        <begin position="941"/>
        <end position="968"/>
    </location>
</feature>
<dbReference type="SUPFAM" id="SSF57903">
    <property type="entry name" value="FYVE/PHD zinc finger"/>
    <property type="match status" value="2"/>
</dbReference>
<dbReference type="PANTHER" id="PTHR47636:SF1">
    <property type="entry name" value="TRANSCRIPTIONAL REGULATORY PROTEIN RCO1"/>
    <property type="match status" value="1"/>
</dbReference>
<feature type="region of interest" description="Disordered" evidence="5">
    <location>
        <begin position="87"/>
        <end position="198"/>
    </location>
</feature>
<feature type="region of interest" description="Disordered" evidence="5">
    <location>
        <begin position="266"/>
        <end position="574"/>
    </location>
</feature>
<dbReference type="GO" id="GO:0006357">
    <property type="term" value="P:regulation of transcription by RNA polymerase II"/>
    <property type="evidence" value="ECO:0007669"/>
    <property type="project" value="TreeGrafter"/>
</dbReference>
<dbReference type="EMBL" id="JAVFHQ010000021">
    <property type="protein sequence ID" value="KAK4545040.1"/>
    <property type="molecule type" value="Genomic_DNA"/>
</dbReference>
<evidence type="ECO:0000313" key="8">
    <source>
        <dbReference type="Proteomes" id="UP001324427"/>
    </source>
</evidence>
<keyword evidence="3" id="KW-0862">Zinc</keyword>
<dbReference type="InterPro" id="IPR052819">
    <property type="entry name" value="Chromatin_regulatory_protein"/>
</dbReference>
<dbReference type="FunFam" id="3.30.40.10:FF:000748">
    <property type="entry name" value="PHD finger domain protein, putative"/>
    <property type="match status" value="1"/>
</dbReference>